<keyword evidence="3" id="KW-1185">Reference proteome</keyword>
<feature type="compositionally biased region" description="Low complexity" evidence="1">
    <location>
        <begin position="618"/>
        <end position="627"/>
    </location>
</feature>
<dbReference type="Proteomes" id="UP000193986">
    <property type="component" value="Unassembled WGS sequence"/>
</dbReference>
<feature type="compositionally biased region" description="Acidic residues" evidence="1">
    <location>
        <begin position="389"/>
        <end position="401"/>
    </location>
</feature>
<feature type="compositionally biased region" description="Basic and acidic residues" evidence="1">
    <location>
        <begin position="250"/>
        <end position="267"/>
    </location>
</feature>
<organism evidence="2 3">
    <name type="scientific">Naematelia encephala</name>
    <dbReference type="NCBI Taxonomy" id="71784"/>
    <lineage>
        <taxon>Eukaryota</taxon>
        <taxon>Fungi</taxon>
        <taxon>Dikarya</taxon>
        <taxon>Basidiomycota</taxon>
        <taxon>Agaricomycotina</taxon>
        <taxon>Tremellomycetes</taxon>
        <taxon>Tremellales</taxon>
        <taxon>Naemateliaceae</taxon>
        <taxon>Naematelia</taxon>
    </lineage>
</organism>
<name>A0A1Y2BJ31_9TREE</name>
<dbReference type="EMBL" id="MCFC01000002">
    <property type="protein sequence ID" value="ORY34788.1"/>
    <property type="molecule type" value="Genomic_DNA"/>
</dbReference>
<feature type="compositionally biased region" description="Polar residues" evidence="1">
    <location>
        <begin position="166"/>
        <end position="188"/>
    </location>
</feature>
<feature type="region of interest" description="Disordered" evidence="1">
    <location>
        <begin position="166"/>
        <end position="190"/>
    </location>
</feature>
<feature type="compositionally biased region" description="Basic and acidic residues" evidence="1">
    <location>
        <begin position="596"/>
        <end position="605"/>
    </location>
</feature>
<feature type="region of interest" description="Disordered" evidence="1">
    <location>
        <begin position="445"/>
        <end position="641"/>
    </location>
</feature>
<dbReference type="STRING" id="71784.A0A1Y2BJ31"/>
<accession>A0A1Y2BJ31</accession>
<evidence type="ECO:0000313" key="3">
    <source>
        <dbReference type="Proteomes" id="UP000193986"/>
    </source>
</evidence>
<feature type="compositionally biased region" description="Basic and acidic residues" evidence="1">
    <location>
        <begin position="521"/>
        <end position="540"/>
    </location>
</feature>
<feature type="compositionally biased region" description="Polar residues" evidence="1">
    <location>
        <begin position="497"/>
        <end position="515"/>
    </location>
</feature>
<evidence type="ECO:0000256" key="1">
    <source>
        <dbReference type="SAM" id="MobiDB-lite"/>
    </source>
</evidence>
<gene>
    <name evidence="2" type="ORF">BCR39DRAFT_514763</name>
</gene>
<feature type="compositionally biased region" description="Polar residues" evidence="1">
    <location>
        <begin position="468"/>
        <end position="477"/>
    </location>
</feature>
<dbReference type="OrthoDB" id="2575837at2759"/>
<dbReference type="InParanoid" id="A0A1Y2BJ31"/>
<feature type="compositionally biased region" description="Low complexity" evidence="1">
    <location>
        <begin position="563"/>
        <end position="576"/>
    </location>
</feature>
<reference evidence="2 3" key="1">
    <citation type="submission" date="2016-07" db="EMBL/GenBank/DDBJ databases">
        <title>Pervasive Adenine N6-methylation of Active Genes in Fungi.</title>
        <authorList>
            <consortium name="DOE Joint Genome Institute"/>
            <person name="Mondo S.J."/>
            <person name="Dannebaum R.O."/>
            <person name="Kuo R.C."/>
            <person name="Labutti K."/>
            <person name="Haridas S."/>
            <person name="Kuo A."/>
            <person name="Salamov A."/>
            <person name="Ahrendt S.R."/>
            <person name="Lipzen A."/>
            <person name="Sullivan W."/>
            <person name="Andreopoulos W.B."/>
            <person name="Clum A."/>
            <person name="Lindquist E."/>
            <person name="Daum C."/>
            <person name="Ramamoorthy G.K."/>
            <person name="Gryganskyi A."/>
            <person name="Culley D."/>
            <person name="Magnuson J.K."/>
            <person name="James T.Y."/>
            <person name="O'Malley M.A."/>
            <person name="Stajich J.E."/>
            <person name="Spatafora J.W."/>
            <person name="Visel A."/>
            <person name="Grigoriev I.V."/>
        </authorList>
    </citation>
    <scope>NUCLEOTIDE SEQUENCE [LARGE SCALE GENOMIC DNA]</scope>
    <source>
        <strain evidence="2 3">68-887.2</strain>
    </source>
</reference>
<evidence type="ECO:0000313" key="2">
    <source>
        <dbReference type="EMBL" id="ORY34788.1"/>
    </source>
</evidence>
<protein>
    <recommendedName>
        <fullName evidence="4">Telomere replication protein EST3</fullName>
    </recommendedName>
</protein>
<comment type="caution">
    <text evidence="2">The sequence shown here is derived from an EMBL/GenBank/DDBJ whole genome shotgun (WGS) entry which is preliminary data.</text>
</comment>
<feature type="compositionally biased region" description="Basic and acidic residues" evidence="1">
    <location>
        <begin position="738"/>
        <end position="768"/>
    </location>
</feature>
<feature type="region of interest" description="Disordered" evidence="1">
    <location>
        <begin position="345"/>
        <end position="429"/>
    </location>
</feature>
<evidence type="ECO:0008006" key="4">
    <source>
        <dbReference type="Google" id="ProtNLM"/>
    </source>
</evidence>
<feature type="region of interest" description="Disordered" evidence="1">
    <location>
        <begin position="676"/>
        <end position="697"/>
    </location>
</feature>
<sequence>MAESLGSWIARAVIQHDQKYGANLTVHWTGQRLCQLIGFDTYRTPEVPHNQILGRISDQTHWIHVRFDVAATDEHEKPIPGMQAETLTSHLRSIFLIKRFKLRLSAPPGDRQALPRLELDILEWDVYDGDRHDPVFWENAVAVSTGKDGSLIQKIIAKWWIGESYSDPSQQSPEAGPSTRRNVSTPKSETGDYVTFEDFLEPYINPPDGRKTKPIPEYIFEVHAEAKRELEQITVFRLNLDHTINDMMTEADKEDEKVNSETGKADNDDTNFMKPEQLARPDSPPTDKSYTGSSPRLTASVQQRAVSPNASDSDDDMPIRQRGRPAPRRRDMVDPLFFADSPGILHQVVDGSPSSPAHPTRVSVVASQRRSSDAHNDISMSSNLQQSDDALEGEEDEDGLSDYERDHRRRAKAARSSSSSDYLEQIAAKEVSPEVAVNVRVGQEPLNESLGESQPAEDFSLSRYADQPSLSASQHSLLNDDKQSKILVDNSDESHNKLQQTPPSQSDPHSQSVLASLSLFENDRIEEHHDMEARIHSSHEADDEQTQSHSPQTRKRQKTTHQPETPSTGSTGSTGPLSYLNPLNIFRSSPGPTDRSVVDRDRNTRTDVSPAQEDRSRGGSVLGRLLGWGKGEDKDKSVLPNTGDVLDVEEDHEMVEGEKDLDVELDRTLVVGASAPVGHDDDLEGSARFDDRDQQDEPYIDVHAMEIDEYIDVHAMEIDEVSPGDVREQPINNVPEEAVSHDTESQGGKQDDEQTKQGGEEKNGDRETSNANKSDGAAVLQNDAPILRATSVDLPDQKAADIETAITIVRPSHAKRPKLRGFRPATMPSDGLSEDFVLRMTATVMAARNRNTSHAQASK</sequence>
<feature type="region of interest" description="Disordered" evidence="1">
    <location>
        <begin position="250"/>
        <end position="332"/>
    </location>
</feature>
<feature type="compositionally biased region" description="Polar residues" evidence="1">
    <location>
        <begin position="286"/>
        <end position="311"/>
    </location>
</feature>
<feature type="region of interest" description="Disordered" evidence="1">
    <location>
        <begin position="738"/>
        <end position="782"/>
    </location>
</feature>
<proteinExistence type="predicted"/>
<dbReference type="AlphaFoldDB" id="A0A1Y2BJ31"/>